<dbReference type="AlphaFoldDB" id="A0AAE0J277"/>
<gene>
    <name evidence="2" type="ORF">B0T19DRAFT_4990</name>
</gene>
<keyword evidence="1" id="KW-0472">Membrane</keyword>
<comment type="caution">
    <text evidence="2">The sequence shown here is derived from an EMBL/GenBank/DDBJ whole genome shotgun (WGS) entry which is preliminary data.</text>
</comment>
<keyword evidence="1" id="KW-0812">Transmembrane</keyword>
<sequence length="119" mass="12765">MFSPACGRIVDSNQSGSLSIGEAKKVIIRGQARLVFICFVAVSRPATCLVVTSSPRSGGIALPFLAVVKSKASFCVGFLLPAMSAVVTGIRRFYLSPAARLLDKAGRYRTARFQTTDHR</sequence>
<evidence type="ECO:0000313" key="3">
    <source>
        <dbReference type="Proteomes" id="UP001286456"/>
    </source>
</evidence>
<evidence type="ECO:0000256" key="1">
    <source>
        <dbReference type="SAM" id="Phobius"/>
    </source>
</evidence>
<dbReference type="Proteomes" id="UP001286456">
    <property type="component" value="Unassembled WGS sequence"/>
</dbReference>
<accession>A0AAE0J277</accession>
<dbReference type="EMBL" id="JAUEPO010000001">
    <property type="protein sequence ID" value="KAK3335325.1"/>
    <property type="molecule type" value="Genomic_DNA"/>
</dbReference>
<feature type="transmembrane region" description="Helical" evidence="1">
    <location>
        <begin position="34"/>
        <end position="52"/>
    </location>
</feature>
<reference evidence="2" key="1">
    <citation type="journal article" date="2023" name="Mol. Phylogenet. Evol.">
        <title>Genome-scale phylogeny and comparative genomics of the fungal order Sordariales.</title>
        <authorList>
            <person name="Hensen N."/>
            <person name="Bonometti L."/>
            <person name="Westerberg I."/>
            <person name="Brannstrom I.O."/>
            <person name="Guillou S."/>
            <person name="Cros-Aarteil S."/>
            <person name="Calhoun S."/>
            <person name="Haridas S."/>
            <person name="Kuo A."/>
            <person name="Mondo S."/>
            <person name="Pangilinan J."/>
            <person name="Riley R."/>
            <person name="LaButti K."/>
            <person name="Andreopoulos B."/>
            <person name="Lipzen A."/>
            <person name="Chen C."/>
            <person name="Yan M."/>
            <person name="Daum C."/>
            <person name="Ng V."/>
            <person name="Clum A."/>
            <person name="Steindorff A."/>
            <person name="Ohm R.A."/>
            <person name="Martin F."/>
            <person name="Silar P."/>
            <person name="Natvig D.O."/>
            <person name="Lalanne C."/>
            <person name="Gautier V."/>
            <person name="Ament-Velasquez S.L."/>
            <person name="Kruys A."/>
            <person name="Hutchinson M.I."/>
            <person name="Powell A.J."/>
            <person name="Barry K."/>
            <person name="Miller A.N."/>
            <person name="Grigoriev I.V."/>
            <person name="Debuchy R."/>
            <person name="Gladieux P."/>
            <person name="Hiltunen Thoren M."/>
            <person name="Johannesson H."/>
        </authorList>
    </citation>
    <scope>NUCLEOTIDE SEQUENCE</scope>
    <source>
        <strain evidence="2">SMH4131-1</strain>
    </source>
</reference>
<name>A0AAE0J277_9PEZI</name>
<proteinExistence type="predicted"/>
<keyword evidence="3" id="KW-1185">Reference proteome</keyword>
<keyword evidence="1" id="KW-1133">Transmembrane helix</keyword>
<feature type="transmembrane region" description="Helical" evidence="1">
    <location>
        <begin position="72"/>
        <end position="94"/>
    </location>
</feature>
<protein>
    <submittedName>
        <fullName evidence="2">Uncharacterized protein</fullName>
    </submittedName>
</protein>
<organism evidence="2 3">
    <name type="scientific">Cercophora scortea</name>
    <dbReference type="NCBI Taxonomy" id="314031"/>
    <lineage>
        <taxon>Eukaryota</taxon>
        <taxon>Fungi</taxon>
        <taxon>Dikarya</taxon>
        <taxon>Ascomycota</taxon>
        <taxon>Pezizomycotina</taxon>
        <taxon>Sordariomycetes</taxon>
        <taxon>Sordariomycetidae</taxon>
        <taxon>Sordariales</taxon>
        <taxon>Lasiosphaeriaceae</taxon>
        <taxon>Cercophora</taxon>
    </lineage>
</organism>
<evidence type="ECO:0000313" key="2">
    <source>
        <dbReference type="EMBL" id="KAK3335325.1"/>
    </source>
</evidence>
<reference evidence="2" key="2">
    <citation type="submission" date="2023-06" db="EMBL/GenBank/DDBJ databases">
        <authorList>
            <consortium name="Lawrence Berkeley National Laboratory"/>
            <person name="Haridas S."/>
            <person name="Hensen N."/>
            <person name="Bonometti L."/>
            <person name="Westerberg I."/>
            <person name="Brannstrom I.O."/>
            <person name="Guillou S."/>
            <person name="Cros-Aarteil S."/>
            <person name="Calhoun S."/>
            <person name="Kuo A."/>
            <person name="Mondo S."/>
            <person name="Pangilinan J."/>
            <person name="Riley R."/>
            <person name="Labutti K."/>
            <person name="Andreopoulos B."/>
            <person name="Lipzen A."/>
            <person name="Chen C."/>
            <person name="Yanf M."/>
            <person name="Daum C."/>
            <person name="Ng V."/>
            <person name="Clum A."/>
            <person name="Steindorff A."/>
            <person name="Ohm R."/>
            <person name="Martin F."/>
            <person name="Silar P."/>
            <person name="Natvig D."/>
            <person name="Lalanne C."/>
            <person name="Gautier V."/>
            <person name="Ament-Velasquez S.L."/>
            <person name="Kruys A."/>
            <person name="Hutchinson M.I."/>
            <person name="Powell A.J."/>
            <person name="Barry K."/>
            <person name="Miller A.N."/>
            <person name="Grigoriev I.V."/>
            <person name="Debuchy R."/>
            <person name="Gladieux P."/>
            <person name="Thoren M.H."/>
            <person name="Johannesson H."/>
        </authorList>
    </citation>
    <scope>NUCLEOTIDE SEQUENCE</scope>
    <source>
        <strain evidence="2">SMH4131-1</strain>
    </source>
</reference>